<gene>
    <name evidence="3" type="ORF">GCM10025866_21260</name>
</gene>
<keyword evidence="4" id="KW-1185">Reference proteome</keyword>
<evidence type="ECO:0000313" key="3">
    <source>
        <dbReference type="EMBL" id="BDZ46217.1"/>
    </source>
</evidence>
<feature type="compositionally biased region" description="Low complexity" evidence="1">
    <location>
        <begin position="126"/>
        <end position="156"/>
    </location>
</feature>
<feature type="domain" description="GCVT N-terminal" evidence="2">
    <location>
        <begin position="37"/>
        <end position="111"/>
    </location>
</feature>
<accession>A0ABN6XQS9</accession>
<dbReference type="InterPro" id="IPR027266">
    <property type="entry name" value="TrmE/GcvT-like"/>
</dbReference>
<organism evidence="3 4">
    <name type="scientific">Naasia aerilata</name>
    <dbReference type="NCBI Taxonomy" id="1162966"/>
    <lineage>
        <taxon>Bacteria</taxon>
        <taxon>Bacillati</taxon>
        <taxon>Actinomycetota</taxon>
        <taxon>Actinomycetes</taxon>
        <taxon>Micrococcales</taxon>
        <taxon>Microbacteriaceae</taxon>
        <taxon>Naasia</taxon>
    </lineage>
</organism>
<protein>
    <recommendedName>
        <fullName evidence="2">GCVT N-terminal domain-containing protein</fullName>
    </recommendedName>
</protein>
<dbReference type="Proteomes" id="UP001321498">
    <property type="component" value="Chromosome"/>
</dbReference>
<sequence>MSSPSNLQELLDQTGNPVDLLRNSKIGAYIYPVVPAEFTNWQREQRAWRETAVLFDQSHHMDNLIIRGKDALKLLQDTAINSVANFPVGMAKQLVPVASNGGVVGDGILFHEIEESTSTSAVPPCRTGSSSTVRRAATTSTSRSTAARPAAPTARP</sequence>
<name>A0ABN6XQS9_9MICO</name>
<dbReference type="EMBL" id="AP027731">
    <property type="protein sequence ID" value="BDZ46217.1"/>
    <property type="molecule type" value="Genomic_DNA"/>
</dbReference>
<evidence type="ECO:0000259" key="2">
    <source>
        <dbReference type="Pfam" id="PF01571"/>
    </source>
</evidence>
<dbReference type="Gene3D" id="3.30.1360.120">
    <property type="entry name" value="Probable tRNA modification gtpase trme, domain 1"/>
    <property type="match status" value="1"/>
</dbReference>
<reference evidence="4" key="1">
    <citation type="journal article" date="2019" name="Int. J. Syst. Evol. Microbiol.">
        <title>The Global Catalogue of Microorganisms (GCM) 10K type strain sequencing project: providing services to taxonomists for standard genome sequencing and annotation.</title>
        <authorList>
            <consortium name="The Broad Institute Genomics Platform"/>
            <consortium name="The Broad Institute Genome Sequencing Center for Infectious Disease"/>
            <person name="Wu L."/>
            <person name="Ma J."/>
        </authorList>
    </citation>
    <scope>NUCLEOTIDE SEQUENCE [LARGE SCALE GENOMIC DNA]</scope>
    <source>
        <strain evidence="4">NBRC 108725</strain>
    </source>
</reference>
<proteinExistence type="predicted"/>
<dbReference type="SUPFAM" id="SSF103025">
    <property type="entry name" value="Folate-binding domain"/>
    <property type="match status" value="1"/>
</dbReference>
<evidence type="ECO:0000313" key="4">
    <source>
        <dbReference type="Proteomes" id="UP001321498"/>
    </source>
</evidence>
<dbReference type="InterPro" id="IPR006222">
    <property type="entry name" value="GCVT_N"/>
</dbReference>
<feature type="region of interest" description="Disordered" evidence="1">
    <location>
        <begin position="119"/>
        <end position="156"/>
    </location>
</feature>
<evidence type="ECO:0000256" key="1">
    <source>
        <dbReference type="SAM" id="MobiDB-lite"/>
    </source>
</evidence>
<dbReference type="Pfam" id="PF01571">
    <property type="entry name" value="GCV_T"/>
    <property type="match status" value="1"/>
</dbReference>